<dbReference type="PROSITE" id="PS51698">
    <property type="entry name" value="U_BOX"/>
    <property type="match status" value="1"/>
</dbReference>
<dbReference type="PROSITE" id="PS50089">
    <property type="entry name" value="ZF_RING_2"/>
    <property type="match status" value="1"/>
</dbReference>
<dbReference type="PROSITE" id="PS00518">
    <property type="entry name" value="ZF_RING_1"/>
    <property type="match status" value="1"/>
</dbReference>
<feature type="domain" description="U-box" evidence="6">
    <location>
        <begin position="217"/>
        <end position="297"/>
    </location>
</feature>
<dbReference type="Pfam" id="PF13445">
    <property type="entry name" value="zf-RING_UBOX"/>
    <property type="match status" value="1"/>
</dbReference>
<evidence type="ECO:0000259" key="5">
    <source>
        <dbReference type="PROSITE" id="PS50089"/>
    </source>
</evidence>
<evidence type="ECO:0000259" key="6">
    <source>
        <dbReference type="PROSITE" id="PS51698"/>
    </source>
</evidence>
<dbReference type="PANTHER" id="PTHR13492">
    <property type="entry name" value="RING FINGER PROTEIN 37"/>
    <property type="match status" value="1"/>
</dbReference>
<proteinExistence type="predicted"/>
<dbReference type="GO" id="GO:0031625">
    <property type="term" value="F:ubiquitin protein ligase binding"/>
    <property type="evidence" value="ECO:0007669"/>
    <property type="project" value="TreeGrafter"/>
</dbReference>
<evidence type="ECO:0000256" key="3">
    <source>
        <dbReference type="ARBA" id="ARBA00022833"/>
    </source>
</evidence>
<dbReference type="InterPro" id="IPR013083">
    <property type="entry name" value="Znf_RING/FYVE/PHD"/>
</dbReference>
<dbReference type="InterPro" id="IPR027370">
    <property type="entry name" value="Znf-RING_euk"/>
</dbReference>
<gene>
    <name evidence="7" type="primary">Ubox5</name>
    <name evidence="7" type="ORF">g.71516</name>
</gene>
<keyword evidence="2 4" id="KW-0863">Zinc-finger</keyword>
<dbReference type="InterPro" id="IPR003613">
    <property type="entry name" value="Ubox_domain"/>
</dbReference>
<dbReference type="InterPro" id="IPR017907">
    <property type="entry name" value="Znf_RING_CS"/>
</dbReference>
<reference evidence="7" key="1">
    <citation type="journal article" date="2016" name="Gigascience">
        <title>De novo construction of an expanded transcriptome assembly for the western tarnished plant bug, Lygus hesperus.</title>
        <authorList>
            <person name="Tassone E.E."/>
            <person name="Geib S.M."/>
            <person name="Hall B."/>
            <person name="Fabrick J.A."/>
            <person name="Brent C.S."/>
            <person name="Hull J.J."/>
        </authorList>
    </citation>
    <scope>NUCLEOTIDE SEQUENCE</scope>
</reference>
<keyword evidence="1" id="KW-0479">Metal-binding</keyword>
<feature type="domain" description="RING-type" evidence="5">
    <location>
        <begin position="368"/>
        <end position="412"/>
    </location>
</feature>
<dbReference type="InterPro" id="IPR045696">
    <property type="entry name" value="Ubox5_N"/>
</dbReference>
<evidence type="ECO:0000256" key="4">
    <source>
        <dbReference type="PROSITE-ProRule" id="PRU00175"/>
    </source>
</evidence>
<dbReference type="AlphaFoldDB" id="A0A146KUI3"/>
<dbReference type="GO" id="GO:0008270">
    <property type="term" value="F:zinc ion binding"/>
    <property type="evidence" value="ECO:0007669"/>
    <property type="project" value="UniProtKB-KW"/>
</dbReference>
<dbReference type="EMBL" id="GDHC01019050">
    <property type="protein sequence ID" value="JAP99578.1"/>
    <property type="molecule type" value="Transcribed_RNA"/>
</dbReference>
<keyword evidence="3" id="KW-0862">Zinc</keyword>
<evidence type="ECO:0000256" key="2">
    <source>
        <dbReference type="ARBA" id="ARBA00022771"/>
    </source>
</evidence>
<dbReference type="CDD" id="cd16660">
    <property type="entry name" value="RING-Ubox_RNF37"/>
    <property type="match status" value="1"/>
</dbReference>
<sequence>MLINFAYEGLLTVECDCLQLDGHSVSNLIDVDKTKRAKGFIADRFIKPPANITFTFKCNVDVSKLILNPRVGSQKSSGFEVFKVYKNKTTVSIAQSVINDQCERVEFSRHDVVGENTVRFCSVRAGERIRQLSIRIFKTCGSTVPALGGLEIWGRPSLNVPEHIKNEIVDQWKSIILRGSVDHKERSVGVGTIEEMERGKISLSLPGNGRVLRQEVVVPEEFVDPISCEIMTIPMTLPSGNIVDLSTLEKFYSAEGKMGRGRSDPFTGVLFTDQNKPVAAVSLKARLDKFLLENCDEPSIKVLPRTLGKKPVAPWSSYSLENTNQNTFRGETSSNRTAQSVDQLLTHCLEGLPSYIDEPPPKKLKIGCPKCLDPFSSNSDTYIFKLPCQHTVCRKCLCVMRESRNVSCRECDQPFIFESIERHHV</sequence>
<organism evidence="7">
    <name type="scientific">Lygus hesperus</name>
    <name type="common">Western plant bug</name>
    <dbReference type="NCBI Taxonomy" id="30085"/>
    <lineage>
        <taxon>Eukaryota</taxon>
        <taxon>Metazoa</taxon>
        <taxon>Ecdysozoa</taxon>
        <taxon>Arthropoda</taxon>
        <taxon>Hexapoda</taxon>
        <taxon>Insecta</taxon>
        <taxon>Pterygota</taxon>
        <taxon>Neoptera</taxon>
        <taxon>Paraneoptera</taxon>
        <taxon>Hemiptera</taxon>
        <taxon>Heteroptera</taxon>
        <taxon>Panheteroptera</taxon>
        <taxon>Cimicomorpha</taxon>
        <taxon>Miridae</taxon>
        <taxon>Mirini</taxon>
        <taxon>Lygus</taxon>
    </lineage>
</organism>
<protein>
    <submittedName>
        <fullName evidence="7">RING finger protein 37</fullName>
    </submittedName>
</protein>
<dbReference type="SUPFAM" id="SSF57850">
    <property type="entry name" value="RING/U-box"/>
    <property type="match status" value="2"/>
</dbReference>
<dbReference type="Pfam" id="PF04564">
    <property type="entry name" value="U-box"/>
    <property type="match status" value="1"/>
</dbReference>
<dbReference type="SMART" id="SM00504">
    <property type="entry name" value="Ubox"/>
    <property type="match status" value="1"/>
</dbReference>
<accession>A0A146KUI3</accession>
<dbReference type="InterPro" id="IPR001841">
    <property type="entry name" value="Znf_RING"/>
</dbReference>
<evidence type="ECO:0000313" key="7">
    <source>
        <dbReference type="EMBL" id="JAP99578.1"/>
    </source>
</evidence>
<evidence type="ECO:0000256" key="1">
    <source>
        <dbReference type="ARBA" id="ARBA00022723"/>
    </source>
</evidence>
<name>A0A146KUI3_LYGHE</name>
<dbReference type="Gene3D" id="3.30.40.10">
    <property type="entry name" value="Zinc/RING finger domain, C3HC4 (zinc finger)"/>
    <property type="match status" value="2"/>
</dbReference>
<dbReference type="GO" id="GO:0005634">
    <property type="term" value="C:nucleus"/>
    <property type="evidence" value="ECO:0007669"/>
    <property type="project" value="TreeGrafter"/>
</dbReference>
<dbReference type="GO" id="GO:0000209">
    <property type="term" value="P:protein polyubiquitination"/>
    <property type="evidence" value="ECO:0007669"/>
    <property type="project" value="TreeGrafter"/>
</dbReference>
<dbReference type="GO" id="GO:0034450">
    <property type="term" value="F:ubiquitin-ubiquitin ligase activity"/>
    <property type="evidence" value="ECO:0007669"/>
    <property type="project" value="TreeGrafter"/>
</dbReference>
<dbReference type="InterPro" id="IPR039847">
    <property type="entry name" value="Ubox5"/>
</dbReference>
<dbReference type="InterPro" id="IPR039925">
    <property type="entry name" value="RNF37_RING-Ubox"/>
</dbReference>
<dbReference type="Pfam" id="PF19318">
    <property type="entry name" value="DUF5918"/>
    <property type="match status" value="2"/>
</dbReference>
<dbReference type="PANTHER" id="PTHR13492:SF2">
    <property type="entry name" value="RING FINGER PROTEIN 37"/>
    <property type="match status" value="1"/>
</dbReference>